<dbReference type="InterPro" id="IPR010982">
    <property type="entry name" value="Lambda_DNA-bd_dom_sf"/>
</dbReference>
<dbReference type="SUPFAM" id="SSF47413">
    <property type="entry name" value="lambda repressor-like DNA-binding domains"/>
    <property type="match status" value="1"/>
</dbReference>
<dbReference type="GO" id="GO:0003677">
    <property type="term" value="F:DNA binding"/>
    <property type="evidence" value="ECO:0007669"/>
    <property type="project" value="UniProtKB-KW"/>
</dbReference>
<feature type="domain" description="HTH cro/C1-type" evidence="2">
    <location>
        <begin position="16"/>
        <end position="70"/>
    </location>
</feature>
<evidence type="ECO:0000313" key="4">
    <source>
        <dbReference type="Proteomes" id="UP000016617"/>
    </source>
</evidence>
<dbReference type="PATRIC" id="fig|1227275.3.peg.68"/>
<dbReference type="HOGENOM" id="CLU_066192_4_0_9"/>
<dbReference type="SMART" id="SM00530">
    <property type="entry name" value="HTH_XRE"/>
    <property type="match status" value="1"/>
</dbReference>
<keyword evidence="1 3" id="KW-0238">DNA-binding</keyword>
<sequence length="147" mass="17319">MAFLRRKIMTVLADRIKEMRVDSGKSKEQVATYLAVELKTYSRYETGERKPDIEKLVQLADYFYCSIDYLLGRDVVTNFDTVPRDQVYSYRDLCEKGYNGKLSHGLIKQIYDSQCYNDRVHVSADDPTKYVRKTDVRDLLRQMYSDL</sequence>
<evidence type="ECO:0000256" key="1">
    <source>
        <dbReference type="ARBA" id="ARBA00023125"/>
    </source>
</evidence>
<evidence type="ECO:0000259" key="2">
    <source>
        <dbReference type="PROSITE" id="PS50943"/>
    </source>
</evidence>
<dbReference type="Pfam" id="PF01381">
    <property type="entry name" value="HTH_3"/>
    <property type="match status" value="1"/>
</dbReference>
<organism evidence="3 4">
    <name type="scientific">Streptococcus sobrinus W1703</name>
    <dbReference type="NCBI Taxonomy" id="1227275"/>
    <lineage>
        <taxon>Bacteria</taxon>
        <taxon>Bacillati</taxon>
        <taxon>Bacillota</taxon>
        <taxon>Bacilli</taxon>
        <taxon>Lactobacillales</taxon>
        <taxon>Streptococcaceae</taxon>
        <taxon>Streptococcus</taxon>
    </lineage>
</organism>
<reference evidence="3 4" key="1">
    <citation type="submission" date="2013-06" db="EMBL/GenBank/DDBJ databases">
        <authorList>
            <person name="Weinstock G."/>
            <person name="Sodergren E."/>
            <person name="Lobos E.A."/>
            <person name="Fulton L."/>
            <person name="Fulton R."/>
            <person name="Courtney L."/>
            <person name="Fronick C."/>
            <person name="O'Laughlin M."/>
            <person name="Godfrey J."/>
            <person name="Wilson R.M."/>
            <person name="Miner T."/>
            <person name="Farmer C."/>
            <person name="Delehaunty K."/>
            <person name="Cordes M."/>
            <person name="Minx P."/>
            <person name="Tomlinson C."/>
            <person name="Chen J."/>
            <person name="Wollam A."/>
            <person name="Pepin K.H."/>
            <person name="Bhonagiri V."/>
            <person name="Zhang X."/>
            <person name="Warren W."/>
            <person name="Mitreva M."/>
            <person name="Mardis E.R."/>
            <person name="Wilson R.K."/>
        </authorList>
    </citation>
    <scope>NUCLEOTIDE SEQUENCE [LARGE SCALE GENOMIC DNA]</scope>
    <source>
        <strain evidence="3 4">W1703</strain>
    </source>
</reference>
<gene>
    <name evidence="3" type="ORF">HMPREF1557_00075</name>
</gene>
<proteinExistence type="predicted"/>
<dbReference type="Proteomes" id="UP000016617">
    <property type="component" value="Unassembled WGS sequence"/>
</dbReference>
<evidence type="ECO:0000313" key="3">
    <source>
        <dbReference type="EMBL" id="ERJ79075.1"/>
    </source>
</evidence>
<dbReference type="PROSITE" id="PS50943">
    <property type="entry name" value="HTH_CROC1"/>
    <property type="match status" value="1"/>
</dbReference>
<dbReference type="Gene3D" id="1.10.260.40">
    <property type="entry name" value="lambda repressor-like DNA-binding domains"/>
    <property type="match status" value="1"/>
</dbReference>
<protein>
    <submittedName>
        <fullName evidence="3">DNA-binding helix-turn-helix protein</fullName>
    </submittedName>
</protein>
<dbReference type="PANTHER" id="PTHR46558:SF11">
    <property type="entry name" value="HTH-TYPE TRANSCRIPTIONAL REGULATOR XRE"/>
    <property type="match status" value="1"/>
</dbReference>
<name>U2JH03_9STRE</name>
<dbReference type="InterPro" id="IPR001387">
    <property type="entry name" value="Cro/C1-type_HTH"/>
</dbReference>
<dbReference type="EMBL" id="AWVA01000005">
    <property type="protein sequence ID" value="ERJ79075.1"/>
    <property type="molecule type" value="Genomic_DNA"/>
</dbReference>
<comment type="caution">
    <text evidence="3">The sequence shown here is derived from an EMBL/GenBank/DDBJ whole genome shotgun (WGS) entry which is preliminary data.</text>
</comment>
<dbReference type="CDD" id="cd00093">
    <property type="entry name" value="HTH_XRE"/>
    <property type="match status" value="1"/>
</dbReference>
<accession>U2JH03</accession>
<dbReference type="AlphaFoldDB" id="U2JH03"/>
<dbReference type="PANTHER" id="PTHR46558">
    <property type="entry name" value="TRACRIPTIONAL REGULATORY PROTEIN-RELATED-RELATED"/>
    <property type="match status" value="1"/>
</dbReference>